<feature type="compositionally biased region" description="Polar residues" evidence="5">
    <location>
        <begin position="379"/>
        <end position="389"/>
    </location>
</feature>
<dbReference type="InterPro" id="IPR051358">
    <property type="entry name" value="TF_AMS/ICE1/BHLH6-like"/>
</dbReference>
<dbReference type="SMART" id="SM00353">
    <property type="entry name" value="HLH"/>
    <property type="match status" value="1"/>
</dbReference>
<dbReference type="GO" id="GO:0046983">
    <property type="term" value="F:protein dimerization activity"/>
    <property type="evidence" value="ECO:0007669"/>
    <property type="project" value="InterPro"/>
</dbReference>
<dbReference type="Proteomes" id="UP000541444">
    <property type="component" value="Unassembled WGS sequence"/>
</dbReference>
<evidence type="ECO:0000256" key="5">
    <source>
        <dbReference type="SAM" id="MobiDB-lite"/>
    </source>
</evidence>
<dbReference type="GO" id="GO:0043565">
    <property type="term" value="F:sequence-specific DNA binding"/>
    <property type="evidence" value="ECO:0007669"/>
    <property type="project" value="TreeGrafter"/>
</dbReference>
<comment type="subcellular location">
    <subcellularLocation>
        <location evidence="1">Nucleus</location>
    </subcellularLocation>
</comment>
<proteinExistence type="predicted"/>
<dbReference type="InterPro" id="IPR036638">
    <property type="entry name" value="HLH_DNA-bd_sf"/>
</dbReference>
<dbReference type="GO" id="GO:0003700">
    <property type="term" value="F:DNA-binding transcription factor activity"/>
    <property type="evidence" value="ECO:0007669"/>
    <property type="project" value="TreeGrafter"/>
</dbReference>
<keyword evidence="8" id="KW-1185">Reference proteome</keyword>
<dbReference type="PANTHER" id="PTHR31945:SF11">
    <property type="entry name" value="TRANSCRIPTION FACTOR ABORTED MICROSPORES"/>
    <property type="match status" value="1"/>
</dbReference>
<dbReference type="InterPro" id="IPR054502">
    <property type="entry name" value="bHLH-TF_ACT-like_plant"/>
</dbReference>
<dbReference type="OrthoDB" id="1890947at2759"/>
<evidence type="ECO:0000259" key="6">
    <source>
        <dbReference type="PROSITE" id="PS50888"/>
    </source>
</evidence>
<keyword evidence="3" id="KW-0804">Transcription</keyword>
<dbReference type="PROSITE" id="PS50888">
    <property type="entry name" value="BHLH"/>
    <property type="match status" value="1"/>
</dbReference>
<name>A0A7J7P4Q9_9MAGN</name>
<protein>
    <recommendedName>
        <fullName evidence="6">BHLH domain-containing protein</fullName>
    </recommendedName>
</protein>
<dbReference type="AlphaFoldDB" id="A0A7J7P4Q9"/>
<feature type="region of interest" description="Disordered" evidence="5">
    <location>
        <begin position="359"/>
        <end position="390"/>
    </location>
</feature>
<keyword evidence="2" id="KW-0805">Transcription regulation</keyword>
<organism evidence="7 8">
    <name type="scientific">Kingdonia uniflora</name>
    <dbReference type="NCBI Taxonomy" id="39325"/>
    <lineage>
        <taxon>Eukaryota</taxon>
        <taxon>Viridiplantae</taxon>
        <taxon>Streptophyta</taxon>
        <taxon>Embryophyta</taxon>
        <taxon>Tracheophyta</taxon>
        <taxon>Spermatophyta</taxon>
        <taxon>Magnoliopsida</taxon>
        <taxon>Ranunculales</taxon>
        <taxon>Circaeasteraceae</taxon>
        <taxon>Kingdonia</taxon>
    </lineage>
</organism>
<dbReference type="Pfam" id="PF00010">
    <property type="entry name" value="HLH"/>
    <property type="match status" value="1"/>
</dbReference>
<accession>A0A7J7P4Q9</accession>
<dbReference type="InterPro" id="IPR025610">
    <property type="entry name" value="MYC/MYB_N"/>
</dbReference>
<dbReference type="InterPro" id="IPR011598">
    <property type="entry name" value="bHLH_dom"/>
</dbReference>
<reference evidence="7 8" key="1">
    <citation type="journal article" date="2020" name="IScience">
        <title>Genome Sequencing of the Endangered Kingdonia uniflora (Circaeasteraceae, Ranunculales) Reveals Potential Mechanisms of Evolutionary Specialization.</title>
        <authorList>
            <person name="Sun Y."/>
            <person name="Deng T."/>
            <person name="Zhang A."/>
            <person name="Moore M.J."/>
            <person name="Landis J.B."/>
            <person name="Lin N."/>
            <person name="Zhang H."/>
            <person name="Zhang X."/>
            <person name="Huang J."/>
            <person name="Zhang X."/>
            <person name="Sun H."/>
            <person name="Wang H."/>
        </authorList>
    </citation>
    <scope>NUCLEOTIDE SEQUENCE [LARGE SCALE GENOMIC DNA]</scope>
    <source>
        <strain evidence="7">TB1705</strain>
        <tissue evidence="7">Leaf</tissue>
    </source>
</reference>
<dbReference type="EMBL" id="JACGCM010000276">
    <property type="protein sequence ID" value="KAF6174320.1"/>
    <property type="molecule type" value="Genomic_DNA"/>
</dbReference>
<dbReference type="Pfam" id="PF14215">
    <property type="entry name" value="bHLH-MYC_N"/>
    <property type="match status" value="1"/>
</dbReference>
<dbReference type="GO" id="GO:0005634">
    <property type="term" value="C:nucleus"/>
    <property type="evidence" value="ECO:0007669"/>
    <property type="project" value="UniProtKB-SubCell"/>
</dbReference>
<sequence>MVDAVQGILERLRPIVAFKSWDYCILWKLNEDQSFVEWVGCCCGGAGIDKPGQHLFSLTHPYCRDFKFQHPRTKCCDLLDHLPSSLPLDSGFLKQTLLSNQPRWINIPNGSHSTALDERSGTHVWIPVAAGLVELFVSNQVSEDRHTIDFVMAKCNIDTNFCEFTSFSESEFALKMSNNDFQQWVPPFASTDNLNSPWDLSLDQTRHYSSPVNLFRGGYGQQLSSSTENRTKKDMIFKGLQEYEAPNQSLMSKNTTTHPSNDMGALIQENRQVNLVLNCSDQIEEDNDGYKVGRGGRKNQSKNLVAERRRRKKLKYRLYALRALVPNITKMDKASILGDAIEFVTELKKQVKDLQDELEEAPEENGNIKNGKDRFDESLNGSKMGTPCSSKGKMIDTTSTAFDDKAQQMEVQVEVCKIGGGGNGNGNKFLLKVFCEHKAGGFVRLMEAMDCLGLEVTNANVTTFRGLVLNIFNVEVTILNAISSMEMKILESTVIPVLLFTLFWQKRDNEMVQAEYVKESLLELTRNPITGCSELLPSILEGQPSIMNCLLLPNEGLLTLTNILLGNDVD</sequence>
<evidence type="ECO:0000256" key="3">
    <source>
        <dbReference type="ARBA" id="ARBA00023163"/>
    </source>
</evidence>
<dbReference type="PANTHER" id="PTHR31945">
    <property type="entry name" value="TRANSCRIPTION FACTOR SCREAM2-RELATED"/>
    <property type="match status" value="1"/>
</dbReference>
<keyword evidence="4" id="KW-0539">Nucleus</keyword>
<evidence type="ECO:0000256" key="2">
    <source>
        <dbReference type="ARBA" id="ARBA00023015"/>
    </source>
</evidence>
<evidence type="ECO:0000256" key="1">
    <source>
        <dbReference type="ARBA" id="ARBA00004123"/>
    </source>
</evidence>
<dbReference type="Pfam" id="PF22754">
    <property type="entry name" value="bHLH-TF_ACT-like_plant"/>
    <property type="match status" value="1"/>
</dbReference>
<evidence type="ECO:0000313" key="7">
    <source>
        <dbReference type="EMBL" id="KAF6174320.1"/>
    </source>
</evidence>
<evidence type="ECO:0000313" key="8">
    <source>
        <dbReference type="Proteomes" id="UP000541444"/>
    </source>
</evidence>
<dbReference type="Gene3D" id="4.10.280.10">
    <property type="entry name" value="Helix-loop-helix DNA-binding domain"/>
    <property type="match status" value="1"/>
</dbReference>
<evidence type="ECO:0000256" key="4">
    <source>
        <dbReference type="ARBA" id="ARBA00023242"/>
    </source>
</evidence>
<dbReference type="SUPFAM" id="SSF47459">
    <property type="entry name" value="HLH, helix-loop-helix DNA-binding domain"/>
    <property type="match status" value="1"/>
</dbReference>
<comment type="caution">
    <text evidence="7">The sequence shown here is derived from an EMBL/GenBank/DDBJ whole genome shotgun (WGS) entry which is preliminary data.</text>
</comment>
<feature type="domain" description="BHLH" evidence="6">
    <location>
        <begin position="298"/>
        <end position="347"/>
    </location>
</feature>
<gene>
    <name evidence="7" type="ORF">GIB67_040813</name>
</gene>